<proteinExistence type="predicted"/>
<evidence type="ECO:0000313" key="1">
    <source>
        <dbReference type="EMBL" id="QHS93202.1"/>
    </source>
</evidence>
<dbReference type="AlphaFoldDB" id="A0A6C0BMF3"/>
<dbReference type="EMBL" id="MN739200">
    <property type="protein sequence ID" value="QHS93202.1"/>
    <property type="molecule type" value="Genomic_DNA"/>
</dbReference>
<reference evidence="1" key="1">
    <citation type="journal article" date="2020" name="Nature">
        <title>Giant virus diversity and host interactions through global metagenomics.</title>
        <authorList>
            <person name="Schulz F."/>
            <person name="Roux S."/>
            <person name="Paez-Espino D."/>
            <person name="Jungbluth S."/>
            <person name="Walsh D.A."/>
            <person name="Denef V.J."/>
            <person name="McMahon K.D."/>
            <person name="Konstantinidis K.T."/>
            <person name="Eloe-Fadrosh E.A."/>
            <person name="Kyrpides N.C."/>
            <person name="Woyke T."/>
        </authorList>
    </citation>
    <scope>NUCLEOTIDE SEQUENCE</scope>
    <source>
        <strain evidence="1">GVMAG-M-3300017651-5</strain>
    </source>
</reference>
<sequence>MNAMSIQVVNALSSTCTSHLRSMDLINLGLWVSQGCINLGTNTPTHLGLIIESFWVISSERHIDSSLGDIMTNLDQFND</sequence>
<organism evidence="1">
    <name type="scientific">viral metagenome</name>
    <dbReference type="NCBI Taxonomy" id="1070528"/>
    <lineage>
        <taxon>unclassified sequences</taxon>
        <taxon>metagenomes</taxon>
        <taxon>organismal metagenomes</taxon>
    </lineage>
</organism>
<protein>
    <submittedName>
        <fullName evidence="1">Uncharacterized protein</fullName>
    </submittedName>
</protein>
<accession>A0A6C0BMF3</accession>
<name>A0A6C0BMF3_9ZZZZ</name>